<evidence type="ECO:0000313" key="1">
    <source>
        <dbReference type="EMBL" id="ASI13815.1"/>
    </source>
</evidence>
<sequence length="215" mass="24958">MDLPILNILKRRSELETARLEDEVMSLLTGITDKMALHGGTAVWRCYNGKRFSTDIDVYIWAEDFKDKFIHAASGIGIDVTKFREKGVTFINVRKDNSEIKIEPRNVEKSALLMPYERVDGSKINILVLSPEDLILEKIDAYNDRRAYKDLYDITVLLNSVKQRNEIDRALQEFIKNIQTPNENVQSYSEFKAVIYAGVVPTYQKMVEFIKRWLM</sequence>
<dbReference type="EMBL" id="CP019964">
    <property type="protein sequence ID" value="ASI13815.1"/>
    <property type="molecule type" value="Genomic_DNA"/>
</dbReference>
<dbReference type="OrthoDB" id="371869at2157"/>
<evidence type="ECO:0000313" key="2">
    <source>
        <dbReference type="Proteomes" id="UP000197679"/>
    </source>
</evidence>
<dbReference type="GO" id="GO:0016740">
    <property type="term" value="F:transferase activity"/>
    <property type="evidence" value="ECO:0007669"/>
    <property type="project" value="UniProtKB-KW"/>
</dbReference>
<dbReference type="Gene3D" id="3.10.450.620">
    <property type="entry name" value="JHP933, nucleotidyltransferase-like core domain"/>
    <property type="match status" value="1"/>
</dbReference>
<protein>
    <submittedName>
        <fullName evidence="1">Nucleotidyltransferase toxin</fullName>
    </submittedName>
</protein>
<organism evidence="1 2">
    <name type="scientific">Candidatus Mancarchaeum acidiphilum</name>
    <dbReference type="NCBI Taxonomy" id="1920749"/>
    <lineage>
        <taxon>Archaea</taxon>
        <taxon>Candidatus Micrarchaeota</taxon>
        <taxon>Candidatus Mancarchaeum</taxon>
    </lineage>
</organism>
<dbReference type="InterPro" id="IPR014942">
    <property type="entry name" value="AbiEii"/>
</dbReference>
<accession>A0A218NMW6</accession>
<gene>
    <name evidence="1" type="ORF">Mia14_0502</name>
</gene>
<dbReference type="Proteomes" id="UP000197679">
    <property type="component" value="Chromosome"/>
</dbReference>
<keyword evidence="2" id="KW-1185">Reference proteome</keyword>
<dbReference type="AlphaFoldDB" id="A0A218NMW6"/>
<reference evidence="1 2" key="1">
    <citation type="journal article" date="2017" name="Nat. Commun.">
        <title>'ARMAN' archaea depend on association with euryarchaeal host in culture and in situ.</title>
        <authorList>
            <person name="Golyshina O."/>
            <person name="Toshchakov S."/>
            <person name="Makarova K."/>
            <person name="Gavrilov S."/>
            <person name="Korzhenkov A."/>
            <person name="La Cono V."/>
            <person name="Arcadi E."/>
            <person name="Nechitaylo T."/>
            <person name="Ferrer M."/>
            <person name="Kublanov I."/>
            <person name="Wolf Y."/>
            <person name="Yakimov M."/>
            <person name="Golyshin P."/>
            <person name="Slesarev A."/>
            <person name="Kozyavkin S."/>
        </authorList>
    </citation>
    <scope>NUCLEOTIDE SEQUENCE [LARGE SCALE GENOMIC DNA]</scope>
    <source>
        <strain evidence="1 2">Mia14</strain>
    </source>
</reference>
<name>A0A218NMW6_9ARCH</name>
<dbReference type="RefSeq" id="WP_088820060.1">
    <property type="nucleotide sequence ID" value="NZ_CP019964.1"/>
</dbReference>
<dbReference type="Pfam" id="PF08843">
    <property type="entry name" value="AbiEii"/>
    <property type="match status" value="1"/>
</dbReference>
<proteinExistence type="predicted"/>
<dbReference type="KEGG" id="marh:Mia14_0502"/>
<dbReference type="GeneID" id="33314060"/>
<keyword evidence="1" id="KW-0808">Transferase</keyword>